<dbReference type="GO" id="GO:0005524">
    <property type="term" value="F:ATP binding"/>
    <property type="evidence" value="ECO:0007669"/>
    <property type="project" value="UniProtKB-UniRule"/>
</dbReference>
<dbReference type="InterPro" id="IPR007807">
    <property type="entry name" value="TcmA/NAT10_helicase"/>
</dbReference>
<dbReference type="EMBL" id="JRAA01000001">
    <property type="protein sequence ID" value="KHF26284.1"/>
    <property type="molecule type" value="Genomic_DNA"/>
</dbReference>
<reference evidence="12 13" key="1">
    <citation type="journal article" date="2014" name="BMC Genomics">
        <title>The genome of the intracellular bacterium of the coastal bivalve, Solemya velum: a blueprint for thriving in and out of symbiosis.</title>
        <authorList>
            <person name="Dmytrenko O."/>
            <person name="Russell S.L."/>
            <person name="Loo W.T."/>
            <person name="Fontanez K.M."/>
            <person name="Liao L."/>
            <person name="Roeselers G."/>
            <person name="Sharma R."/>
            <person name="Stewart F.J."/>
            <person name="Newton I.L."/>
            <person name="Woyke T."/>
            <person name="Wu D."/>
            <person name="Lang J.M."/>
            <person name="Eisen J.A."/>
            <person name="Cavanaugh C.M."/>
        </authorList>
    </citation>
    <scope>NUCLEOTIDE SEQUENCE [LARGE SCALE GENOMIC DNA]</scope>
    <source>
        <strain evidence="12 13">WH</strain>
    </source>
</reference>
<dbReference type="eggNOG" id="COG1444">
    <property type="taxonomic scope" value="Bacteria"/>
</dbReference>
<dbReference type="Gene3D" id="1.20.120.890">
    <property type="entry name" value="tRNA(Met) cytidine acetyltransferase, tail domain"/>
    <property type="match status" value="1"/>
</dbReference>
<comment type="caution">
    <text evidence="12">The sequence shown here is derived from an EMBL/GenBank/DDBJ whole genome shotgun (WGS) entry which is preliminary data.</text>
</comment>
<dbReference type="InterPro" id="IPR024914">
    <property type="entry name" value="tRNA_acetyltr_TmcA"/>
</dbReference>
<evidence type="ECO:0000256" key="6">
    <source>
        <dbReference type="ARBA" id="ARBA00022840"/>
    </source>
</evidence>
<dbReference type="GO" id="GO:0051392">
    <property type="term" value="F:tRNA cytidine N4-acetyltransferase activity"/>
    <property type="evidence" value="ECO:0007669"/>
    <property type="project" value="UniProtKB-UniRule"/>
</dbReference>
<dbReference type="GO" id="GO:0051391">
    <property type="term" value="P:tRNA acetylation"/>
    <property type="evidence" value="ECO:0007669"/>
    <property type="project" value="UniProtKB-UniRule"/>
</dbReference>
<keyword evidence="1 9" id="KW-0963">Cytoplasm</keyword>
<dbReference type="SMART" id="SM00487">
    <property type="entry name" value="DEXDc"/>
    <property type="match status" value="1"/>
</dbReference>
<evidence type="ECO:0000256" key="5">
    <source>
        <dbReference type="ARBA" id="ARBA00022741"/>
    </source>
</evidence>
<evidence type="ECO:0000313" key="13">
    <source>
        <dbReference type="Proteomes" id="UP000030856"/>
    </source>
</evidence>
<dbReference type="PATRIC" id="fig|2340.3.peg.793"/>
<feature type="binding site" evidence="9">
    <location>
        <position position="329"/>
    </location>
    <ligand>
        <name>ATP</name>
        <dbReference type="ChEBI" id="CHEBI:30616"/>
    </ligand>
</feature>
<dbReference type="GO" id="GO:1990883">
    <property type="term" value="F:18S rRNA cytidine N-acetyltransferase activity"/>
    <property type="evidence" value="ECO:0007669"/>
    <property type="project" value="TreeGrafter"/>
</dbReference>
<organism evidence="12 13">
    <name type="scientific">Solemya velum gill symbiont</name>
    <dbReference type="NCBI Taxonomy" id="2340"/>
    <lineage>
        <taxon>Bacteria</taxon>
        <taxon>Pseudomonadati</taxon>
        <taxon>Pseudomonadota</taxon>
        <taxon>Gammaproteobacteria</taxon>
        <taxon>sulfur-oxidizing symbionts</taxon>
    </lineage>
</organism>
<evidence type="ECO:0000256" key="3">
    <source>
        <dbReference type="ARBA" id="ARBA00022679"/>
    </source>
</evidence>
<keyword evidence="8 9" id="KW-0012">Acyltransferase</keyword>
<dbReference type="InterPro" id="IPR000182">
    <property type="entry name" value="GNAT_dom"/>
</dbReference>
<keyword evidence="5 9" id="KW-0547">Nucleotide-binding</keyword>
<dbReference type="InterPro" id="IPR013562">
    <property type="entry name" value="TmcA/NAT10_N"/>
</dbReference>
<protein>
    <recommendedName>
        <fullName evidence="9">tRNA(Met) cytidine acetyltransferase TmcA</fullName>
        <ecNumber evidence="9">2.3.1.193</ecNumber>
    </recommendedName>
</protein>
<dbReference type="Gene3D" id="3.40.50.11040">
    <property type="match status" value="1"/>
</dbReference>
<feature type="binding site" evidence="9">
    <location>
        <position position="514"/>
    </location>
    <ligand>
        <name>acetyl-CoA</name>
        <dbReference type="ChEBI" id="CHEBI:57288"/>
    </ligand>
</feature>
<sequence>MAGSDRTLHLVSGDMAWCHAQAGNILDDLDQHRVLLLSNSLDGLATSHYRQILGKEFDCIIYDCFSGLDADALGSVCGTVRGGGALILLTPPLTDWSNFKDPDYRRHGYTDNEKPQGLFIQRLVHLLLNSDAATSHKQKENKQVNISLKPVTATAATDDQLHTIEAIERVALGHAKRPLVIKADRGRGKSAAIGIAAAKLLEKDKRNILVTAPSFAAVETLFRHAADNLPGFAMQQQALTHADGRRLAFIAPDKLVHDKPACDLLCVDEAAAIPAQLLEAMLKQQNRILFSTTVHGYEGSGRGFEIRFSKVLERLTPQWKTTSLKAPIRWRDGDALEALLNDLLLFDADQTAFDTDMLDSSDLVISCVTQQELFKDEAALRAFFGLLVTAHYRTRPFDLRHLLDGKQLRLWRATINNRLVGALVCVEEGNIDEQLAQGIRSGKRRPKNQLVPQTLQQHLGVDQALETSYLRIMRIAVAPGLQRKGIGRRLLQTAATDYSQSTDLLATSFGATAELLDFWRTTGFTPVRIGLTRDASSGCHSVLMLAPLSGNGEMLMQNCQERYLETLPYLLRGGLSDLETNIIQRAFPHTSDALTKESRSRLELFSTHALSLDAVLPDLHQLTRLLLSGERHIDIKPEHLACLVSYSLQEIDSKDVATRLEIAGKSAAEKLLRDATTEGLQRLQ</sequence>
<dbReference type="CDD" id="cd04301">
    <property type="entry name" value="NAT_SF"/>
    <property type="match status" value="1"/>
</dbReference>
<feature type="domain" description="Helicase ATP-binding" evidence="11">
    <location>
        <begin position="170"/>
        <end position="312"/>
    </location>
</feature>
<keyword evidence="6 9" id="KW-0067">ATP-binding</keyword>
<dbReference type="GO" id="GO:1904812">
    <property type="term" value="P:rRNA acetylation involved in maturation of SSU-rRNA"/>
    <property type="evidence" value="ECO:0007669"/>
    <property type="project" value="TreeGrafter"/>
</dbReference>
<dbReference type="Pfam" id="PF13718">
    <property type="entry name" value="GNAT_acetyltr_2"/>
    <property type="match status" value="1"/>
</dbReference>
<evidence type="ECO:0000259" key="10">
    <source>
        <dbReference type="PROSITE" id="PS51186"/>
    </source>
</evidence>
<keyword evidence="3 9" id="KW-0808">Transferase</keyword>
<dbReference type="SUPFAM" id="SSF55729">
    <property type="entry name" value="Acyl-CoA N-acyltransferases (Nat)"/>
    <property type="match status" value="1"/>
</dbReference>
<comment type="similarity">
    <text evidence="9">Belongs to the TmcA family.</text>
</comment>
<dbReference type="Pfam" id="PF08351">
    <property type="entry name" value="TmcA_N"/>
    <property type="match status" value="1"/>
</dbReference>
<keyword evidence="7 9" id="KW-0694">RNA-binding</keyword>
<dbReference type="InterPro" id="IPR014001">
    <property type="entry name" value="Helicase_ATP-bd"/>
</dbReference>
<comment type="caution">
    <text evidence="9">Lacks conserved residue(s) required for the propagation of feature annotation.</text>
</comment>
<proteinExistence type="inferred from homology"/>
<comment type="subcellular location">
    <subcellularLocation>
        <location evidence="9">Cytoplasm</location>
    </subcellularLocation>
</comment>
<keyword evidence="13" id="KW-1185">Reference proteome</keyword>
<dbReference type="PROSITE" id="PS51192">
    <property type="entry name" value="HELICASE_ATP_BIND_1"/>
    <property type="match status" value="1"/>
</dbReference>
<keyword evidence="4 9" id="KW-0819">tRNA processing</keyword>
<dbReference type="PROSITE" id="PS51186">
    <property type="entry name" value="GNAT"/>
    <property type="match status" value="1"/>
</dbReference>
<dbReference type="InterPro" id="IPR016181">
    <property type="entry name" value="Acyl_CoA_acyltransferase"/>
</dbReference>
<dbReference type="GO" id="GO:0005737">
    <property type="term" value="C:cytoplasm"/>
    <property type="evidence" value="ECO:0007669"/>
    <property type="project" value="UniProtKB-SubCell"/>
</dbReference>
<dbReference type="InterPro" id="IPR038321">
    <property type="entry name" value="TmcA_C_sf"/>
</dbReference>
<dbReference type="Gene3D" id="3.40.630.30">
    <property type="match status" value="1"/>
</dbReference>
<evidence type="ECO:0000256" key="7">
    <source>
        <dbReference type="ARBA" id="ARBA00022884"/>
    </source>
</evidence>
<dbReference type="GO" id="GO:0002101">
    <property type="term" value="P:tRNA wobble cytosine modification"/>
    <property type="evidence" value="ECO:0007669"/>
    <property type="project" value="UniProtKB-UniRule"/>
</dbReference>
<evidence type="ECO:0000256" key="9">
    <source>
        <dbReference type="HAMAP-Rule" id="MF_01886"/>
    </source>
</evidence>
<dbReference type="InterPro" id="IPR027417">
    <property type="entry name" value="P-loop_NTPase"/>
</dbReference>
<evidence type="ECO:0000256" key="1">
    <source>
        <dbReference type="ARBA" id="ARBA00022490"/>
    </source>
</evidence>
<dbReference type="EC" id="2.3.1.193" evidence="9"/>
<evidence type="ECO:0000259" key="11">
    <source>
        <dbReference type="PROSITE" id="PS51192"/>
    </source>
</evidence>
<evidence type="ECO:0000256" key="2">
    <source>
        <dbReference type="ARBA" id="ARBA00022555"/>
    </source>
</evidence>
<feature type="binding site" evidence="9">
    <location>
        <position position="160"/>
    </location>
    <ligand>
        <name>ATP</name>
        <dbReference type="ChEBI" id="CHEBI:30616"/>
    </ligand>
</feature>
<dbReference type="PANTHER" id="PTHR10925:SF5">
    <property type="entry name" value="RNA CYTIDINE ACETYLTRANSFERASE"/>
    <property type="match status" value="1"/>
</dbReference>
<dbReference type="InterPro" id="IPR032672">
    <property type="entry name" value="TmcA/NAT10/Kre33"/>
</dbReference>
<comment type="function">
    <text evidence="9">Catalyzes the formation of N(4)-acetylcytidine (ac(4)C) at the wobble position of tRNA(Met), by using acetyl-CoA as an acetyl donor and ATP (or GTP).</text>
</comment>
<dbReference type="GO" id="GO:0000049">
    <property type="term" value="F:tRNA binding"/>
    <property type="evidence" value="ECO:0007669"/>
    <property type="project" value="UniProtKB-UniRule"/>
</dbReference>
<dbReference type="AlphaFoldDB" id="A0A0B0HED9"/>
<gene>
    <name evidence="9" type="primary">tmcA</name>
    <name evidence="12" type="ORF">JV46_21890</name>
</gene>
<comment type="catalytic activity">
    <reaction evidence="9">
        <text>cytidine(34) in elongator tRNA(Met) + acetyl-CoA + ATP + H2O = N(4)-acetylcytidine(34) in elongator tRNA(Met) + ADP + phosphate + CoA + H(+)</text>
        <dbReference type="Rhea" id="RHEA:43788"/>
        <dbReference type="Rhea" id="RHEA-COMP:10693"/>
        <dbReference type="Rhea" id="RHEA-COMP:10694"/>
        <dbReference type="ChEBI" id="CHEBI:15377"/>
        <dbReference type="ChEBI" id="CHEBI:15378"/>
        <dbReference type="ChEBI" id="CHEBI:30616"/>
        <dbReference type="ChEBI" id="CHEBI:43474"/>
        <dbReference type="ChEBI" id="CHEBI:57287"/>
        <dbReference type="ChEBI" id="CHEBI:57288"/>
        <dbReference type="ChEBI" id="CHEBI:74900"/>
        <dbReference type="ChEBI" id="CHEBI:82748"/>
        <dbReference type="ChEBI" id="CHEBI:456216"/>
        <dbReference type="EC" id="2.3.1.193"/>
    </reaction>
</comment>
<feature type="domain" description="N-acetyltransferase" evidence="10">
    <location>
        <begin position="363"/>
        <end position="549"/>
    </location>
</feature>
<dbReference type="RefSeq" id="WP_052132022.1">
    <property type="nucleotide sequence ID" value="NZ_JRAA01000001.1"/>
</dbReference>
<name>A0A0B0HED9_SOVGS</name>
<dbReference type="GeneID" id="86992559"/>
<dbReference type="SUPFAM" id="SSF52540">
    <property type="entry name" value="P-loop containing nucleoside triphosphate hydrolases"/>
    <property type="match status" value="1"/>
</dbReference>
<feature type="binding site" evidence="9">
    <location>
        <begin position="475"/>
        <end position="477"/>
    </location>
    <ligand>
        <name>acetyl-CoA</name>
        <dbReference type="ChEBI" id="CHEBI:57288"/>
    </ligand>
</feature>
<dbReference type="Proteomes" id="UP000030856">
    <property type="component" value="Unassembled WGS sequence"/>
</dbReference>
<evidence type="ECO:0000256" key="4">
    <source>
        <dbReference type="ARBA" id="ARBA00022694"/>
    </source>
</evidence>
<dbReference type="STRING" id="2340.JV46_21890"/>
<evidence type="ECO:0000256" key="8">
    <source>
        <dbReference type="ARBA" id="ARBA00023315"/>
    </source>
</evidence>
<dbReference type="Gene3D" id="3.40.50.300">
    <property type="entry name" value="P-loop containing nucleotide triphosphate hydrolases"/>
    <property type="match status" value="1"/>
</dbReference>
<dbReference type="HAMAP" id="MF_01886">
    <property type="entry name" value="tRNA_acetyltr_TmcA"/>
    <property type="match status" value="1"/>
</dbReference>
<dbReference type="Pfam" id="PF05127">
    <property type="entry name" value="NAT10_TcmA_helicase"/>
    <property type="match status" value="1"/>
</dbReference>
<evidence type="ECO:0000313" key="12">
    <source>
        <dbReference type="EMBL" id="KHF26284.1"/>
    </source>
</evidence>
<accession>A0A0B0HED9</accession>
<dbReference type="PANTHER" id="PTHR10925">
    <property type="entry name" value="N-ACETYLTRANSFERASE 10"/>
    <property type="match status" value="1"/>
</dbReference>
<keyword evidence="2 9" id="KW-0820">tRNA-binding</keyword>